<dbReference type="OrthoDB" id="369569at2759"/>
<evidence type="ECO:0000313" key="11">
    <source>
        <dbReference type="EMBL" id="CDG69695.1"/>
    </source>
</evidence>
<comment type="subunit">
    <text evidence="3">Component of the ER membrane protein complex (EMC).</text>
</comment>
<evidence type="ECO:0000256" key="8">
    <source>
        <dbReference type="ARBA" id="ARBA00023136"/>
    </source>
</evidence>
<dbReference type="AlphaFoldDB" id="T2MCS0"/>
<evidence type="ECO:0000256" key="5">
    <source>
        <dbReference type="ARBA" id="ARBA00022692"/>
    </source>
</evidence>
<feature type="non-terminal residue" evidence="11">
    <location>
        <position position="1"/>
    </location>
</feature>
<feature type="transmembrane region" description="Helical" evidence="10">
    <location>
        <begin position="79"/>
        <end position="104"/>
    </location>
</feature>
<evidence type="ECO:0000256" key="9">
    <source>
        <dbReference type="ARBA" id="ARBA00031143"/>
    </source>
</evidence>
<dbReference type="InterPro" id="IPR009445">
    <property type="entry name" value="TMEM85/Emc4"/>
</dbReference>
<evidence type="ECO:0000256" key="4">
    <source>
        <dbReference type="ARBA" id="ARBA00020820"/>
    </source>
</evidence>
<sequence>RMTSRHVIKKNKWSIDFNSPSRTGVISKVKNNDHLNPVGYTDQKINASGATQVSDSKLISKRSWNIATGPAKQIPMNLFIMYMGGSSISIFPIMILGMMIFRPIKAMMAYKTTFKMFEEDKQAILLKIAWFLGNLSGIVIALWRCHSMGLLPTSPSDWLAFKEHRKQLEYVIGGMNP</sequence>
<reference evidence="11" key="1">
    <citation type="journal article" date="2013" name="Genome Biol. Evol.">
        <title>Punctuated emergences of genetic and phenotypic innovations in eumetazoan, bilaterian, euteleostome, and hominidae ancestors.</title>
        <authorList>
            <person name="Wenger Y."/>
            <person name="Galliot B."/>
        </authorList>
    </citation>
    <scope>NUCLEOTIDE SEQUENCE</scope>
    <source>
        <tissue evidence="11">Whole animals</tissue>
    </source>
</reference>
<keyword evidence="6" id="KW-0256">Endoplasmic reticulum</keyword>
<organism evidence="11">
    <name type="scientific">Hydra vulgaris</name>
    <name type="common">Hydra</name>
    <name type="synonym">Hydra attenuata</name>
    <dbReference type="NCBI Taxonomy" id="6087"/>
    <lineage>
        <taxon>Eukaryota</taxon>
        <taxon>Metazoa</taxon>
        <taxon>Cnidaria</taxon>
        <taxon>Hydrozoa</taxon>
        <taxon>Hydroidolina</taxon>
        <taxon>Anthoathecata</taxon>
        <taxon>Aplanulata</taxon>
        <taxon>Hydridae</taxon>
        <taxon>Hydra</taxon>
    </lineage>
</organism>
<keyword evidence="5 10" id="KW-0812">Transmembrane</keyword>
<comment type="similarity">
    <text evidence="2">Belongs to the EMC4 family.</text>
</comment>
<keyword evidence="7 10" id="KW-1133">Transmembrane helix</keyword>
<gene>
    <name evidence="11" type="primary">TMEM85</name>
</gene>
<keyword evidence="8 10" id="KW-0472">Membrane</keyword>
<comment type="subcellular location">
    <subcellularLocation>
        <location evidence="1">Endoplasmic reticulum membrane</location>
        <topology evidence="1">Multi-pass membrane protein</topology>
    </subcellularLocation>
</comment>
<evidence type="ECO:0000256" key="6">
    <source>
        <dbReference type="ARBA" id="ARBA00022824"/>
    </source>
</evidence>
<evidence type="ECO:0000256" key="3">
    <source>
        <dbReference type="ARBA" id="ARBA00011276"/>
    </source>
</evidence>
<dbReference type="PANTHER" id="PTHR19315">
    <property type="entry name" value="ER MEMBRANE PROTEIN COMPLEX SUBUNIT 4"/>
    <property type="match status" value="1"/>
</dbReference>
<name>T2MCS0_HYDVU</name>
<dbReference type="GO" id="GO:0005789">
    <property type="term" value="C:endoplasmic reticulum membrane"/>
    <property type="evidence" value="ECO:0007669"/>
    <property type="project" value="UniProtKB-SubCell"/>
</dbReference>
<proteinExistence type="evidence at transcript level"/>
<dbReference type="PIRSF" id="PIRSF017207">
    <property type="entry name" value="UCP017207_TM-p85"/>
    <property type="match status" value="1"/>
</dbReference>
<protein>
    <recommendedName>
        <fullName evidence="4">ER membrane protein complex subunit 4</fullName>
    </recommendedName>
    <alternativeName>
        <fullName evidence="9">Transmembrane protein 85</fullName>
    </alternativeName>
</protein>
<accession>T2MCS0</accession>
<evidence type="ECO:0000256" key="7">
    <source>
        <dbReference type="ARBA" id="ARBA00022989"/>
    </source>
</evidence>
<dbReference type="Pfam" id="PF06417">
    <property type="entry name" value="EMC4"/>
    <property type="match status" value="1"/>
</dbReference>
<evidence type="ECO:0000256" key="2">
    <source>
        <dbReference type="ARBA" id="ARBA00007715"/>
    </source>
</evidence>
<evidence type="ECO:0000256" key="10">
    <source>
        <dbReference type="SAM" id="Phobius"/>
    </source>
</evidence>
<feature type="transmembrane region" description="Helical" evidence="10">
    <location>
        <begin position="124"/>
        <end position="143"/>
    </location>
</feature>
<evidence type="ECO:0000256" key="1">
    <source>
        <dbReference type="ARBA" id="ARBA00004477"/>
    </source>
</evidence>
<dbReference type="EMBL" id="HAAD01003463">
    <property type="protein sequence ID" value="CDG69695.1"/>
    <property type="molecule type" value="mRNA"/>
</dbReference>